<dbReference type="AlphaFoldDB" id="A0AAW1TAC2"/>
<reference evidence="2 3" key="1">
    <citation type="journal article" date="2024" name="Nat. Commun.">
        <title>Phylogenomics reveals the evolutionary origins of lichenization in chlorophyte algae.</title>
        <authorList>
            <person name="Puginier C."/>
            <person name="Libourel C."/>
            <person name="Otte J."/>
            <person name="Skaloud P."/>
            <person name="Haon M."/>
            <person name="Grisel S."/>
            <person name="Petersen M."/>
            <person name="Berrin J.G."/>
            <person name="Delaux P.M."/>
            <person name="Dal Grande F."/>
            <person name="Keller J."/>
        </authorList>
    </citation>
    <scope>NUCLEOTIDE SEQUENCE [LARGE SCALE GENOMIC DNA]</scope>
    <source>
        <strain evidence="2 3">SAG 2523</strain>
    </source>
</reference>
<sequence length="70" mass="7057">MAGAYVKGACQVNVVAFRTAITGGVPAEADELAITQCGVMLHLGPNAPAPSGAGKQSTRHELVISAQPVK</sequence>
<evidence type="ECO:0000256" key="1">
    <source>
        <dbReference type="SAM" id="MobiDB-lite"/>
    </source>
</evidence>
<dbReference type="EMBL" id="JALJOV010000210">
    <property type="protein sequence ID" value="KAK9865863.1"/>
    <property type="molecule type" value="Genomic_DNA"/>
</dbReference>
<gene>
    <name evidence="2" type="ORF">WJX84_004576</name>
</gene>
<keyword evidence="3" id="KW-1185">Reference proteome</keyword>
<proteinExistence type="predicted"/>
<protein>
    <submittedName>
        <fullName evidence="2">Uncharacterized protein</fullName>
    </submittedName>
</protein>
<evidence type="ECO:0000313" key="2">
    <source>
        <dbReference type="EMBL" id="KAK9865863.1"/>
    </source>
</evidence>
<evidence type="ECO:0000313" key="3">
    <source>
        <dbReference type="Proteomes" id="UP001485043"/>
    </source>
</evidence>
<accession>A0AAW1TAC2</accession>
<dbReference type="Proteomes" id="UP001485043">
    <property type="component" value="Unassembled WGS sequence"/>
</dbReference>
<feature type="region of interest" description="Disordered" evidence="1">
    <location>
        <begin position="48"/>
        <end position="70"/>
    </location>
</feature>
<organism evidence="2 3">
    <name type="scientific">Apatococcus fuscideae</name>
    <dbReference type="NCBI Taxonomy" id="2026836"/>
    <lineage>
        <taxon>Eukaryota</taxon>
        <taxon>Viridiplantae</taxon>
        <taxon>Chlorophyta</taxon>
        <taxon>core chlorophytes</taxon>
        <taxon>Trebouxiophyceae</taxon>
        <taxon>Chlorellales</taxon>
        <taxon>Chlorellaceae</taxon>
        <taxon>Apatococcus</taxon>
    </lineage>
</organism>
<comment type="caution">
    <text evidence="2">The sequence shown here is derived from an EMBL/GenBank/DDBJ whole genome shotgun (WGS) entry which is preliminary data.</text>
</comment>
<name>A0AAW1TAC2_9CHLO</name>